<comment type="similarity">
    <text evidence="8 9">Belongs to the TonB-dependent receptor family.</text>
</comment>
<evidence type="ECO:0000313" key="14">
    <source>
        <dbReference type="Proteomes" id="UP001301442"/>
    </source>
</evidence>
<sequence>MQLAKPKLSYLSMAIMLSLGATSNSFAAQDQAPAIDEDVETITVTGIRGSLIRAMDLKKSSDGIVDAISAEDIGKFPDQNVAESLQRISGVAIDRDGGEGQKISVRGLGPEFNAVLVNGRTMASVSGGRAFSFDTLAAELINGAEVNKTQTAKLQDGSIGATVNITTHRPLDLNGFKAVASVKSTYDEMSEESNPTFSGLISNTFADDKFGVLASFSYSDRDTRTDNSLTYGYYGGTTLDSLTSGEVLEDVYMPQNYDQIVKTENRERTSGTLVFQYKPSDDLVITADALYSEYDVSYREDILAHWFEVGNTVAAELDENRTVVRLTSGNNSATDYLNRLSVTTTETTAFGFNADWQITSDFNLAADVSYSKAESNGGNGTTDTVAGFFNGYTFDNSQGGVPTLDFAENLDKNILGANWASIFGDDIEDEISEVRLDAEWVLDQGVLSKVNFGTAFSDRTLSTMPTNTHTSIRNGWGGYNVQLPASLFTDFNADGFLSAESGNPTNDWLIFDSYEYMAFLESEAGYGQLDPADAAAMKDSLDMYNGHTALDVKGQSYEVNEETTAVYFDAYFQGEIGEMPWQVVAGVRYVETTTKSSGYGEELLDMSGPDATGKYVPVLSEDIVPLSVTSDYDHVLPSINANIEVVEDVFIRTAFSESITRPTLTELSPALSYGEGKIDSLNASGGNPYLKPYESTNFDLSLEWYFDDASYASAAYYTKDIDNFIDGGNYSETVSVPSGDFVYNVSGPENLNSTEIDGFEIAFQHTLTYLPAPFNGFGIMANMTFVDSESDADTAEKPLPLPGLGDSQNLVVFYEQDAFQFRVAYNNRDEFMQSTSNWAGGDPIYVDDYSQVDVSGSYDINDNFTVFVEGINVTNEVTRKRGLLPNHTISIAETGARYSVGVRANF</sequence>
<keyword evidence="14" id="KW-1185">Reference proteome</keyword>
<protein>
    <submittedName>
        <fullName evidence="13">TonB-dependent receptor</fullName>
    </submittedName>
</protein>
<dbReference type="InterPro" id="IPR010104">
    <property type="entry name" value="TonB_rcpt_bac"/>
</dbReference>
<dbReference type="InterPro" id="IPR036942">
    <property type="entry name" value="Beta-barrel_TonB_sf"/>
</dbReference>
<keyword evidence="6 8" id="KW-0472">Membrane</keyword>
<dbReference type="InterPro" id="IPR039426">
    <property type="entry name" value="TonB-dep_rcpt-like"/>
</dbReference>
<proteinExistence type="inferred from homology"/>
<keyword evidence="4 8" id="KW-0812">Transmembrane</keyword>
<dbReference type="InterPro" id="IPR000531">
    <property type="entry name" value="Beta-barrel_TonB"/>
</dbReference>
<accession>A0ABZ0GV89</accession>
<reference evidence="13 14" key="1">
    <citation type="submission" date="2023-09" db="EMBL/GenBank/DDBJ databases">
        <authorList>
            <person name="Qi X."/>
        </authorList>
    </citation>
    <scope>NUCLEOTIDE SEQUENCE [LARGE SCALE GENOMIC DNA]</scope>
    <source>
        <strain evidence="13 14">S1-1</strain>
    </source>
</reference>
<dbReference type="Pfam" id="PF07715">
    <property type="entry name" value="Plug"/>
    <property type="match status" value="1"/>
</dbReference>
<dbReference type="RefSeq" id="WP_348398050.1">
    <property type="nucleotide sequence ID" value="NZ_CP136600.1"/>
</dbReference>
<feature type="chain" id="PRO_5045741465" evidence="10">
    <location>
        <begin position="28"/>
        <end position="906"/>
    </location>
</feature>
<evidence type="ECO:0000256" key="5">
    <source>
        <dbReference type="ARBA" id="ARBA00023077"/>
    </source>
</evidence>
<keyword evidence="13" id="KW-0675">Receptor</keyword>
<dbReference type="Pfam" id="PF00593">
    <property type="entry name" value="TonB_dep_Rec_b-barrel"/>
    <property type="match status" value="1"/>
</dbReference>
<organism evidence="13 14">
    <name type="scientific">Thalassotalea fonticola</name>
    <dbReference type="NCBI Taxonomy" id="3065649"/>
    <lineage>
        <taxon>Bacteria</taxon>
        <taxon>Pseudomonadati</taxon>
        <taxon>Pseudomonadota</taxon>
        <taxon>Gammaproteobacteria</taxon>
        <taxon>Alteromonadales</taxon>
        <taxon>Colwelliaceae</taxon>
        <taxon>Thalassotalea</taxon>
    </lineage>
</organism>
<dbReference type="InterPro" id="IPR037066">
    <property type="entry name" value="Plug_dom_sf"/>
</dbReference>
<keyword evidence="3 8" id="KW-1134">Transmembrane beta strand</keyword>
<dbReference type="NCBIfam" id="TIGR01782">
    <property type="entry name" value="TonB-Xanth-Caul"/>
    <property type="match status" value="1"/>
</dbReference>
<dbReference type="EMBL" id="CP136600">
    <property type="protein sequence ID" value="WOH39283.1"/>
    <property type="molecule type" value="Genomic_DNA"/>
</dbReference>
<keyword evidence="2 8" id="KW-0813">Transport</keyword>
<evidence type="ECO:0000259" key="11">
    <source>
        <dbReference type="Pfam" id="PF00593"/>
    </source>
</evidence>
<evidence type="ECO:0000256" key="6">
    <source>
        <dbReference type="ARBA" id="ARBA00023136"/>
    </source>
</evidence>
<gene>
    <name evidence="13" type="ORF">RI844_08675</name>
</gene>
<evidence type="ECO:0000256" key="3">
    <source>
        <dbReference type="ARBA" id="ARBA00022452"/>
    </source>
</evidence>
<keyword evidence="7 8" id="KW-0998">Cell outer membrane</keyword>
<dbReference type="InterPro" id="IPR012910">
    <property type="entry name" value="Plug_dom"/>
</dbReference>
<feature type="signal peptide" evidence="10">
    <location>
        <begin position="1"/>
        <end position="27"/>
    </location>
</feature>
<evidence type="ECO:0000313" key="13">
    <source>
        <dbReference type="EMBL" id="WOH39283.1"/>
    </source>
</evidence>
<evidence type="ECO:0000256" key="4">
    <source>
        <dbReference type="ARBA" id="ARBA00022692"/>
    </source>
</evidence>
<evidence type="ECO:0000256" key="2">
    <source>
        <dbReference type="ARBA" id="ARBA00022448"/>
    </source>
</evidence>
<dbReference type="Gene3D" id="2.170.130.10">
    <property type="entry name" value="TonB-dependent receptor, plug domain"/>
    <property type="match status" value="1"/>
</dbReference>
<keyword evidence="5 9" id="KW-0798">TonB box</keyword>
<name>A0ABZ0GV89_9GAMM</name>
<evidence type="ECO:0000256" key="9">
    <source>
        <dbReference type="RuleBase" id="RU003357"/>
    </source>
</evidence>
<evidence type="ECO:0000256" key="8">
    <source>
        <dbReference type="PROSITE-ProRule" id="PRU01360"/>
    </source>
</evidence>
<comment type="subcellular location">
    <subcellularLocation>
        <location evidence="1 8">Cell outer membrane</location>
        <topology evidence="1 8">Multi-pass membrane protein</topology>
    </subcellularLocation>
</comment>
<dbReference type="SUPFAM" id="SSF56935">
    <property type="entry name" value="Porins"/>
    <property type="match status" value="1"/>
</dbReference>
<dbReference type="Gene3D" id="2.40.170.20">
    <property type="entry name" value="TonB-dependent receptor, beta-barrel domain"/>
    <property type="match status" value="1"/>
</dbReference>
<evidence type="ECO:0000256" key="10">
    <source>
        <dbReference type="SAM" id="SignalP"/>
    </source>
</evidence>
<dbReference type="CDD" id="cd01347">
    <property type="entry name" value="ligand_gated_channel"/>
    <property type="match status" value="1"/>
</dbReference>
<keyword evidence="10" id="KW-0732">Signal</keyword>
<evidence type="ECO:0000259" key="12">
    <source>
        <dbReference type="Pfam" id="PF07715"/>
    </source>
</evidence>
<feature type="domain" description="TonB-dependent receptor-like beta-barrel" evidence="11">
    <location>
        <begin position="375"/>
        <end position="873"/>
    </location>
</feature>
<dbReference type="PANTHER" id="PTHR40980:SF3">
    <property type="entry name" value="TONB-DEPENDENT RECEPTOR-LIKE BETA-BARREL DOMAIN-CONTAINING PROTEIN"/>
    <property type="match status" value="1"/>
</dbReference>
<evidence type="ECO:0000256" key="1">
    <source>
        <dbReference type="ARBA" id="ARBA00004571"/>
    </source>
</evidence>
<dbReference type="PANTHER" id="PTHR40980">
    <property type="entry name" value="PLUG DOMAIN-CONTAINING PROTEIN"/>
    <property type="match status" value="1"/>
</dbReference>
<evidence type="ECO:0000256" key="7">
    <source>
        <dbReference type="ARBA" id="ARBA00023237"/>
    </source>
</evidence>
<feature type="domain" description="TonB-dependent receptor plug" evidence="12">
    <location>
        <begin position="59"/>
        <end position="161"/>
    </location>
</feature>
<dbReference type="PROSITE" id="PS52016">
    <property type="entry name" value="TONB_DEPENDENT_REC_3"/>
    <property type="match status" value="1"/>
</dbReference>
<dbReference type="Proteomes" id="UP001301442">
    <property type="component" value="Chromosome"/>
</dbReference>